<dbReference type="HOGENOM" id="CLU_2932687_0_0_11"/>
<accession>R4YXR6</accession>
<evidence type="ECO:0000313" key="2">
    <source>
        <dbReference type="EMBL" id="CCM63078.1"/>
    </source>
</evidence>
<dbReference type="Proteomes" id="UP000018291">
    <property type="component" value="Unassembled WGS sequence"/>
</dbReference>
<organism evidence="2 3">
    <name type="scientific">Candidatus Neomicrothrix parvicella RN1</name>
    <dbReference type="NCBI Taxonomy" id="1229780"/>
    <lineage>
        <taxon>Bacteria</taxon>
        <taxon>Bacillati</taxon>
        <taxon>Actinomycetota</taxon>
        <taxon>Acidimicrobiia</taxon>
        <taxon>Acidimicrobiales</taxon>
        <taxon>Microthrixaceae</taxon>
        <taxon>Candidatus Neomicrothrix</taxon>
    </lineage>
</organism>
<protein>
    <submittedName>
        <fullName evidence="2">Uncharacterized protein</fullName>
    </submittedName>
</protein>
<evidence type="ECO:0000256" key="1">
    <source>
        <dbReference type="SAM" id="MobiDB-lite"/>
    </source>
</evidence>
<dbReference type="AlphaFoldDB" id="R4YXR6"/>
<reference evidence="2 3" key="1">
    <citation type="journal article" date="2013" name="ISME J.">
        <title>Metabolic model for the filamentous 'Candidatus Microthrix parvicella' based on genomic and metagenomic analyses.</title>
        <authorList>
            <person name="Jon McIlroy S."/>
            <person name="Kristiansen R."/>
            <person name="Albertsen M."/>
            <person name="Michael Karst S."/>
            <person name="Rossetti S."/>
            <person name="Lund Nielsen J."/>
            <person name="Tandoi V."/>
            <person name="James Seviour R."/>
            <person name="Nielsen P.H."/>
        </authorList>
    </citation>
    <scope>NUCLEOTIDE SEQUENCE [LARGE SCALE GENOMIC DNA]</scope>
    <source>
        <strain evidence="2 3">RN1</strain>
    </source>
</reference>
<name>R4YXR6_9ACTN</name>
<proteinExistence type="predicted"/>
<keyword evidence="3" id="KW-1185">Reference proteome</keyword>
<evidence type="ECO:0000313" key="3">
    <source>
        <dbReference type="Proteomes" id="UP000018291"/>
    </source>
</evidence>
<comment type="caution">
    <text evidence="2">The sequence shown here is derived from an EMBL/GenBank/DDBJ whole genome shotgun (WGS) entry which is preliminary data.</text>
</comment>
<sequence length="60" mass="6160">MLDDGSKGFSISAGPEETTESPDGDGPSVATADPRICIFTRVPDAGTHSVSTNSKSSIVY</sequence>
<dbReference type="RefSeq" id="WP_012225152.1">
    <property type="nucleotide sequence ID" value="NZ_HG422565.1"/>
</dbReference>
<feature type="region of interest" description="Disordered" evidence="1">
    <location>
        <begin position="1"/>
        <end position="32"/>
    </location>
</feature>
<dbReference type="EMBL" id="CANL01000008">
    <property type="protein sequence ID" value="CCM63078.1"/>
    <property type="molecule type" value="Genomic_DNA"/>
</dbReference>
<gene>
    <name evidence="2" type="ORF">BN381_160043</name>
</gene>